<feature type="region of interest" description="Disordered" evidence="1">
    <location>
        <begin position="184"/>
        <end position="205"/>
    </location>
</feature>
<dbReference type="EMBL" id="DWVP01000020">
    <property type="protein sequence ID" value="HJC85602.1"/>
    <property type="molecule type" value="Genomic_DNA"/>
</dbReference>
<proteinExistence type="predicted"/>
<evidence type="ECO:0008006" key="5">
    <source>
        <dbReference type="Google" id="ProtNLM"/>
    </source>
</evidence>
<sequence length="205" mass="21541">MKTRKSATRRALAVTAGCAALALTACSAGQISQTANQTAAVNGTNGDLGDAAVRNVTLIAQEDNSVALKFNASNTGIQGNEITLESIDVQDAEIDFDTPTTLRPNCSLVADAEAALEEMNPEAVDKGCTEYLATVVDGEDFYAGSSRVVTFEFSGEDFTGENTIEINAPIATWYPESGKTFRHQDGVTRQGTDAIDGDAEGTPIH</sequence>
<dbReference type="AlphaFoldDB" id="A0A9D2TP82"/>
<feature type="chain" id="PRO_5039569444" description="Secreted protein" evidence="2">
    <location>
        <begin position="28"/>
        <end position="205"/>
    </location>
</feature>
<keyword evidence="2" id="KW-0732">Signal</keyword>
<reference evidence="3" key="2">
    <citation type="submission" date="2021-04" db="EMBL/GenBank/DDBJ databases">
        <authorList>
            <person name="Gilroy R."/>
        </authorList>
    </citation>
    <scope>NUCLEOTIDE SEQUENCE</scope>
    <source>
        <strain evidence="3">ChiHjej13B12-4958</strain>
    </source>
</reference>
<dbReference type="PROSITE" id="PS51257">
    <property type="entry name" value="PROKAR_LIPOPROTEIN"/>
    <property type="match status" value="1"/>
</dbReference>
<reference evidence="3" key="1">
    <citation type="journal article" date="2021" name="PeerJ">
        <title>Extensive microbial diversity within the chicken gut microbiome revealed by metagenomics and culture.</title>
        <authorList>
            <person name="Gilroy R."/>
            <person name="Ravi A."/>
            <person name="Getino M."/>
            <person name="Pursley I."/>
            <person name="Horton D.L."/>
            <person name="Alikhan N.F."/>
            <person name="Baker D."/>
            <person name="Gharbi K."/>
            <person name="Hall N."/>
            <person name="Watson M."/>
            <person name="Adriaenssens E.M."/>
            <person name="Foster-Nyarko E."/>
            <person name="Jarju S."/>
            <person name="Secka A."/>
            <person name="Antonio M."/>
            <person name="Oren A."/>
            <person name="Chaudhuri R.R."/>
            <person name="La Ragione R."/>
            <person name="Hildebrand F."/>
            <person name="Pallen M.J."/>
        </authorList>
    </citation>
    <scope>NUCLEOTIDE SEQUENCE</scope>
    <source>
        <strain evidence="3">ChiHjej13B12-4958</strain>
    </source>
</reference>
<evidence type="ECO:0000313" key="4">
    <source>
        <dbReference type="Proteomes" id="UP000823858"/>
    </source>
</evidence>
<name>A0A9D2TP82_9CORY</name>
<evidence type="ECO:0000256" key="2">
    <source>
        <dbReference type="SAM" id="SignalP"/>
    </source>
</evidence>
<feature type="signal peptide" evidence="2">
    <location>
        <begin position="1"/>
        <end position="27"/>
    </location>
</feature>
<gene>
    <name evidence="3" type="ORF">H9751_08670</name>
</gene>
<protein>
    <recommendedName>
        <fullName evidence="5">Secreted protein</fullName>
    </recommendedName>
</protein>
<comment type="caution">
    <text evidence="3">The sequence shown here is derived from an EMBL/GenBank/DDBJ whole genome shotgun (WGS) entry which is preliminary data.</text>
</comment>
<dbReference type="Proteomes" id="UP000823858">
    <property type="component" value="Unassembled WGS sequence"/>
</dbReference>
<accession>A0A9D2TP82</accession>
<organism evidence="3 4">
    <name type="scientific">Candidatus Corynebacterium faecigallinarum</name>
    <dbReference type="NCBI Taxonomy" id="2838528"/>
    <lineage>
        <taxon>Bacteria</taxon>
        <taxon>Bacillati</taxon>
        <taxon>Actinomycetota</taxon>
        <taxon>Actinomycetes</taxon>
        <taxon>Mycobacteriales</taxon>
        <taxon>Corynebacteriaceae</taxon>
        <taxon>Corynebacterium</taxon>
    </lineage>
</organism>
<evidence type="ECO:0000313" key="3">
    <source>
        <dbReference type="EMBL" id="HJC85602.1"/>
    </source>
</evidence>
<evidence type="ECO:0000256" key="1">
    <source>
        <dbReference type="SAM" id="MobiDB-lite"/>
    </source>
</evidence>